<dbReference type="eggNOG" id="KOG0017">
    <property type="taxonomic scope" value="Eukaryota"/>
</dbReference>
<reference evidence="2" key="1">
    <citation type="journal article" date="2013" name="Genome Biol.">
        <title>Reference genomes and transcriptomes of Nicotiana sylvestris and Nicotiana tomentosiformis.</title>
        <authorList>
            <person name="Sierro N."/>
            <person name="Battey J.N."/>
            <person name="Ouadi S."/>
            <person name="Bovet L."/>
            <person name="Goepfert S."/>
            <person name="Bakaher N."/>
            <person name="Peitsch M.C."/>
            <person name="Ivanov N.V."/>
        </authorList>
    </citation>
    <scope>NUCLEOTIDE SEQUENCE [LARGE SCALE GENOMIC DNA]</scope>
</reference>
<reference evidence="3" key="2">
    <citation type="submission" date="2025-08" db="UniProtKB">
        <authorList>
            <consortium name="RefSeq"/>
        </authorList>
    </citation>
    <scope>IDENTIFICATION</scope>
    <source>
        <tissue evidence="3">Leaf</tissue>
    </source>
</reference>
<keyword evidence="2" id="KW-1185">Reference proteome</keyword>
<dbReference type="PANTHER" id="PTHR37610:SF85">
    <property type="entry name" value="REVERSE TRANSCRIPTASE DOMAIN-CONTAINING PROTEIN"/>
    <property type="match status" value="1"/>
</dbReference>
<feature type="non-terminal residue" evidence="3">
    <location>
        <position position="1"/>
    </location>
</feature>
<dbReference type="Pfam" id="PF14244">
    <property type="entry name" value="Retrotran_gag_3"/>
    <property type="match status" value="1"/>
</dbReference>
<name>A0A1U7V495_NICSY</name>
<dbReference type="Proteomes" id="UP000189701">
    <property type="component" value="Unplaced"/>
</dbReference>
<dbReference type="RefSeq" id="XP_009757049.1">
    <property type="nucleotide sequence ID" value="XM_009758747.1"/>
</dbReference>
<gene>
    <name evidence="3" type="primary">LOC104209974</name>
</gene>
<evidence type="ECO:0000313" key="2">
    <source>
        <dbReference type="Proteomes" id="UP000189701"/>
    </source>
</evidence>
<proteinExistence type="predicted"/>
<dbReference type="AlphaFoldDB" id="A0A1U7V495"/>
<evidence type="ECO:0000313" key="3">
    <source>
        <dbReference type="RefSeq" id="XP_009757049.1"/>
    </source>
</evidence>
<protein>
    <submittedName>
        <fullName evidence="3">Uncharacterized protein LOC104209974</fullName>
    </submittedName>
</protein>
<evidence type="ECO:0000259" key="1">
    <source>
        <dbReference type="Pfam" id="PF14244"/>
    </source>
</evidence>
<organism evidence="2 3">
    <name type="scientific">Nicotiana sylvestris</name>
    <name type="common">Wood tobacco</name>
    <name type="synonym">South American tobacco</name>
    <dbReference type="NCBI Taxonomy" id="4096"/>
    <lineage>
        <taxon>Eukaryota</taxon>
        <taxon>Viridiplantae</taxon>
        <taxon>Streptophyta</taxon>
        <taxon>Embryophyta</taxon>
        <taxon>Tracheophyta</taxon>
        <taxon>Spermatophyta</taxon>
        <taxon>Magnoliopsida</taxon>
        <taxon>eudicotyledons</taxon>
        <taxon>Gunneridae</taxon>
        <taxon>Pentapetalae</taxon>
        <taxon>asterids</taxon>
        <taxon>lamiids</taxon>
        <taxon>Solanales</taxon>
        <taxon>Solanaceae</taxon>
        <taxon>Nicotianoideae</taxon>
        <taxon>Nicotianeae</taxon>
        <taxon>Nicotiana</taxon>
    </lineage>
</organism>
<sequence>SSPSLTRSFPLNASPWLTSINMVSELRDNSSVIQSQQLSFLLLLIPTMAVDGTSSSPAAPTPYQNVYLVHHHHPLYIHPSDTQGTILISIQLQGPENYSLWSRSMKIVLHGKNKLGFVLGTCRKHMFDSSLHELWDRCNAIVLAWIINTVAPNLLSSVIYTSDAHKVWEDLRERFDKVNASRSFYLHNEIGKLTQCSLLVFENFSKLRELWDEYEALVPPPSCGCPESRKNDQILMTRPVPNINQAYAMIINVESQRKNNAIVGVSDPTALVSNRAPTSGHNRVYKQRNNLGKSSLQCDFCHLKGHTRDNCYKLHGYPTDFRGRKGGGGTLDSKGAYAHTASIASDSPQQGNAANVVSTYRFSN</sequence>
<dbReference type="PANTHER" id="PTHR37610">
    <property type="entry name" value="CCHC-TYPE DOMAIN-CONTAINING PROTEIN"/>
    <property type="match status" value="1"/>
</dbReference>
<dbReference type="InterPro" id="IPR029472">
    <property type="entry name" value="Copia-like_N"/>
</dbReference>
<accession>A0A1U7V495</accession>
<feature type="domain" description="Retrotransposon Copia-like N-terminal" evidence="1">
    <location>
        <begin position="78"/>
        <end position="124"/>
    </location>
</feature>